<dbReference type="InterPro" id="IPR017900">
    <property type="entry name" value="4Fe4S_Fe_S_CS"/>
</dbReference>
<dbReference type="Proteomes" id="UP000503447">
    <property type="component" value="Chromosome"/>
</dbReference>
<keyword evidence="5" id="KW-0671">Queuosine biosynthesis</keyword>
<dbReference type="Pfam" id="PF13646">
    <property type="entry name" value="HEAT_2"/>
    <property type="match status" value="1"/>
</dbReference>
<dbReference type="KEGG" id="ftj:FTUN_4760"/>
<keyword evidence="7" id="KW-0408">Iron</keyword>
<keyword evidence="2" id="KW-0963">Cytoplasm</keyword>
<proteinExistence type="predicted"/>
<dbReference type="PANTHER" id="PTHR30002">
    <property type="entry name" value="EPOXYQUEUOSINE REDUCTASE"/>
    <property type="match status" value="1"/>
</dbReference>
<dbReference type="PROSITE" id="PS00198">
    <property type="entry name" value="4FE4S_FER_1"/>
    <property type="match status" value="1"/>
</dbReference>
<feature type="domain" description="4Fe-4S ferredoxin-type" evidence="10">
    <location>
        <begin position="235"/>
        <end position="263"/>
    </location>
</feature>
<accession>A0A6M5YT09</accession>
<sequence>MENASNTHQGPNAALPGRLKEKARELGFALSGIAPATAADGFPRFRDWLARGFAGEMSYLHTQGDARRHPDSILGTVRSVLMVGMEYGERGQPPPPAPEEPTPNPSLKGGEPDLRSPDTARESEEALHAFTPSLKGGGWGVGASASSGRVAAYAAGPDYHRYIWDRLNALAAWLEAEAPGCHTEAVADTAPLLERDFARRAGLGWVGKNTMLIHPRRGSFFFLGAVLTDLELATDDPFLNSHCGTCTACLDACPTRAFPEPFVLDATKCISYLTVELRSEIPVALRGPMGNWLYGCDVCQDVCPWNRKRTGGGEGTAGAGGFPYDPEMARLDPVELLGLDATAFRERFKKTSLWRNRRPGLLRNAAIVLGNVGDERALPALERALADADGLIREAARWAIERIRQRISSVKSDSPSSSST</sequence>
<dbReference type="GO" id="GO:0052693">
    <property type="term" value="F:epoxyqueuosine reductase activity"/>
    <property type="evidence" value="ECO:0007669"/>
    <property type="project" value="UniProtKB-EC"/>
</dbReference>
<dbReference type="Pfam" id="PF13484">
    <property type="entry name" value="Fer4_16"/>
    <property type="match status" value="1"/>
</dbReference>
<keyword evidence="4" id="KW-0479">Metal-binding</keyword>
<dbReference type="PANTHER" id="PTHR30002:SF4">
    <property type="entry name" value="EPOXYQUEUOSINE REDUCTASE"/>
    <property type="match status" value="1"/>
</dbReference>
<keyword evidence="1" id="KW-0004">4Fe-4S</keyword>
<feature type="compositionally biased region" description="Basic and acidic residues" evidence="9">
    <location>
        <begin position="110"/>
        <end position="122"/>
    </location>
</feature>
<dbReference type="GO" id="GO:0008616">
    <property type="term" value="P:tRNA queuosine(34) biosynthetic process"/>
    <property type="evidence" value="ECO:0007669"/>
    <property type="project" value="UniProtKB-KW"/>
</dbReference>
<reference evidence="12" key="1">
    <citation type="submission" date="2020-05" db="EMBL/GenBank/DDBJ databases">
        <title>Frigoriglobus tundricola gen. nov., sp. nov., a psychrotolerant cellulolytic planctomycete of the family Gemmataceae with two divergent copies of 16S rRNA gene.</title>
        <authorList>
            <person name="Kulichevskaya I.S."/>
            <person name="Ivanova A.A."/>
            <person name="Naumoff D.G."/>
            <person name="Beletsky A.V."/>
            <person name="Rijpstra W.I.C."/>
            <person name="Sinninghe Damste J.S."/>
            <person name="Mardanov A.V."/>
            <person name="Ravin N.V."/>
            <person name="Dedysh S.N."/>
        </authorList>
    </citation>
    <scope>NUCLEOTIDE SEQUENCE [LARGE SCALE GENOMIC DNA]</scope>
    <source>
        <strain evidence="12">PL17</strain>
    </source>
</reference>
<evidence type="ECO:0000256" key="8">
    <source>
        <dbReference type="ARBA" id="ARBA00023014"/>
    </source>
</evidence>
<dbReference type="GO" id="GO:0046872">
    <property type="term" value="F:metal ion binding"/>
    <property type="evidence" value="ECO:0007669"/>
    <property type="project" value="UniProtKB-KW"/>
</dbReference>
<evidence type="ECO:0000313" key="11">
    <source>
        <dbReference type="EMBL" id="QJW97195.1"/>
    </source>
</evidence>
<evidence type="ECO:0000256" key="3">
    <source>
        <dbReference type="ARBA" id="ARBA00022694"/>
    </source>
</evidence>
<feature type="region of interest" description="Disordered" evidence="9">
    <location>
        <begin position="87"/>
        <end position="122"/>
    </location>
</feature>
<keyword evidence="6 11" id="KW-0560">Oxidoreductase</keyword>
<evidence type="ECO:0000256" key="4">
    <source>
        <dbReference type="ARBA" id="ARBA00022723"/>
    </source>
</evidence>
<feature type="compositionally biased region" description="Pro residues" evidence="9">
    <location>
        <begin position="92"/>
        <end position="104"/>
    </location>
</feature>
<protein>
    <submittedName>
        <fullName evidence="11">Epoxyqueuosine reductase QueG</fullName>
        <ecNumber evidence="11">1.17.99.6</ecNumber>
    </submittedName>
</protein>
<organism evidence="11 12">
    <name type="scientific">Frigoriglobus tundricola</name>
    <dbReference type="NCBI Taxonomy" id="2774151"/>
    <lineage>
        <taxon>Bacteria</taxon>
        <taxon>Pseudomonadati</taxon>
        <taxon>Planctomycetota</taxon>
        <taxon>Planctomycetia</taxon>
        <taxon>Gemmatales</taxon>
        <taxon>Gemmataceae</taxon>
        <taxon>Frigoriglobus</taxon>
    </lineage>
</organism>
<name>A0A6M5YT09_9BACT</name>
<dbReference type="Gene3D" id="3.30.70.20">
    <property type="match status" value="1"/>
</dbReference>
<dbReference type="GO" id="GO:0051539">
    <property type="term" value="F:4 iron, 4 sulfur cluster binding"/>
    <property type="evidence" value="ECO:0007669"/>
    <property type="project" value="UniProtKB-KW"/>
</dbReference>
<dbReference type="SUPFAM" id="SSF48371">
    <property type="entry name" value="ARM repeat"/>
    <property type="match status" value="1"/>
</dbReference>
<dbReference type="InterPro" id="IPR016024">
    <property type="entry name" value="ARM-type_fold"/>
</dbReference>
<dbReference type="SUPFAM" id="SSF46548">
    <property type="entry name" value="alpha-helical ferredoxin"/>
    <property type="match status" value="1"/>
</dbReference>
<evidence type="ECO:0000259" key="10">
    <source>
        <dbReference type="PROSITE" id="PS51379"/>
    </source>
</evidence>
<evidence type="ECO:0000256" key="1">
    <source>
        <dbReference type="ARBA" id="ARBA00022485"/>
    </source>
</evidence>
<keyword evidence="12" id="KW-1185">Reference proteome</keyword>
<dbReference type="EC" id="1.17.99.6" evidence="11"/>
<dbReference type="NCBIfam" id="TIGR00276">
    <property type="entry name" value="tRNA epoxyqueuosine(34) reductase QueG"/>
    <property type="match status" value="1"/>
</dbReference>
<dbReference type="InterPro" id="IPR011989">
    <property type="entry name" value="ARM-like"/>
</dbReference>
<evidence type="ECO:0000256" key="5">
    <source>
        <dbReference type="ARBA" id="ARBA00022785"/>
    </source>
</evidence>
<dbReference type="Pfam" id="PF08331">
    <property type="entry name" value="QueG_DUF1730"/>
    <property type="match status" value="1"/>
</dbReference>
<evidence type="ECO:0000256" key="6">
    <source>
        <dbReference type="ARBA" id="ARBA00023002"/>
    </source>
</evidence>
<gene>
    <name evidence="11" type="ORF">FTUN_4760</name>
</gene>
<keyword evidence="8" id="KW-0411">Iron-sulfur</keyword>
<dbReference type="InterPro" id="IPR004453">
    <property type="entry name" value="QueG"/>
</dbReference>
<dbReference type="PROSITE" id="PS51379">
    <property type="entry name" value="4FE4S_FER_2"/>
    <property type="match status" value="1"/>
</dbReference>
<dbReference type="RefSeq" id="WP_171472615.1">
    <property type="nucleotide sequence ID" value="NZ_CP053452.2"/>
</dbReference>
<dbReference type="Gene3D" id="1.25.10.10">
    <property type="entry name" value="Leucine-rich Repeat Variant"/>
    <property type="match status" value="1"/>
</dbReference>
<dbReference type="InterPro" id="IPR013542">
    <property type="entry name" value="QueG_DUF1730"/>
</dbReference>
<dbReference type="AlphaFoldDB" id="A0A6M5YT09"/>
<evidence type="ECO:0000256" key="9">
    <source>
        <dbReference type="SAM" id="MobiDB-lite"/>
    </source>
</evidence>
<dbReference type="InterPro" id="IPR017896">
    <property type="entry name" value="4Fe4S_Fe-S-bd"/>
</dbReference>
<keyword evidence="3" id="KW-0819">tRNA processing</keyword>
<evidence type="ECO:0000256" key="7">
    <source>
        <dbReference type="ARBA" id="ARBA00023004"/>
    </source>
</evidence>
<dbReference type="EMBL" id="CP053452">
    <property type="protein sequence ID" value="QJW97195.1"/>
    <property type="molecule type" value="Genomic_DNA"/>
</dbReference>
<evidence type="ECO:0000313" key="12">
    <source>
        <dbReference type="Proteomes" id="UP000503447"/>
    </source>
</evidence>
<evidence type="ECO:0000256" key="2">
    <source>
        <dbReference type="ARBA" id="ARBA00022490"/>
    </source>
</evidence>